<accession>A0A225AST2</accession>
<dbReference type="InterPro" id="IPR015904">
    <property type="entry name" value="Sulphide_quinone_reductase"/>
</dbReference>
<evidence type="ECO:0000256" key="1">
    <source>
        <dbReference type="ARBA" id="ARBA00007441"/>
    </source>
</evidence>
<proteinExistence type="inferred from homology"/>
<dbReference type="Pfam" id="PF07992">
    <property type="entry name" value="Pyr_redox_2"/>
    <property type="match status" value="1"/>
</dbReference>
<keyword evidence="4" id="KW-0949">S-adenosyl-L-methionine</keyword>
<dbReference type="InterPro" id="IPR015424">
    <property type="entry name" value="PyrdxlP-dep_Trfase"/>
</dbReference>
<dbReference type="InterPro" id="IPR015422">
    <property type="entry name" value="PyrdxlP-dep_Trfase_small"/>
</dbReference>
<sequence length="1128" mass="124869">MSDKPNTPPALPWALDGREVDLLHYIFNRSDIRQIRGNPAKVLGAIDDYHEQFKPLMNIGMVKGEFIVGIIAERRPSMMIELGGYVGYSAVLFGDAIRKNGGKQFLRIEKNPEMAAVANQLVELAGLRDYVRIVVGSSNEVLRELIAENKEIGTVELIFIDHWQDLYRPDLWLLEELNVLKPGKSLLLADNVIMPGAPEYLEWIHATPQEKRDILRKLDVGLLKPNPSLVYDSRVQEFENTEFGPQRCQPEKSSKNSITSFTSHLVDYCNMLSNRGEIYANAGLANGYLTPTSLFGKDTKSGTVSFGNAENFLMQDVMLEYIRTQVVSGLDNTSLTYHEGPFGSKRIRAAMAKLITTYFNPAMPISAEHILFTSGVTSLNSIWARSLTDPSDGILLGQPIYGSFNGDLQVPSDCQLIYTPFHGHDQFSPHAVARYEETYLRARDEDKVSIRALLICNPHNPLGRCYPRESLEAILRFCQKYQIHLISDEVYALSVYEGDDSNGGFVSVLSIDTANIGVDPALIHVLYGMSKDFAAAGLRLGCLISQNRRLMQAALSTSRFHWPSNISCSIAATILEDRDFTENFLQNSRRLLRSHRDLATRALKETGIPYALGGNAGFFLWIDLSKCLDRKIVDAEGEWAAELDLSRRLQQVGVEMSSGHAYHNEVPGWFRVVFSVEAEVLKEGLSSRAGYAAAQAVPTTIRKFATASPVSAASRNHKVLVIGGGSAGLTISHQLLRNGPFVQDDIAVVDPSTWHHYQPGWTLVGGGLKDKEELRRSMDSLLDSKLKFYNNAVSAFSPENNSVTLNNGDKINYDHLVVVPGIAINYNSIKGLPEALENKDSLVSSIYGYDTCDKVFRTVRKLGQGNAIFTQPLGVIKCAGAPQKVMWLALDYWKKAGLYDPANPSSSPIKISFATSLPAMFGVPKYSAKLEELRKERGVEGLFQHDLVAIDGNTATFTRLDTQEQIKKHFDLLHVVPKMGPHAFVKNSPLANEAGFVDVNQGSLRHTKYANVWSAGDASSLPTAKTAAAVTSQAPVLVRGLLGAMQGKEPDATYDGYTSCPLLTEYGKVLLAEFKYGGEPKETFGSLFGIDQAIPRRSFYHLKKDFFPWVYYNSMVKGTWGGPKGFIN</sequence>
<dbReference type="GO" id="GO:0008171">
    <property type="term" value="F:O-methyltransferase activity"/>
    <property type="evidence" value="ECO:0007669"/>
    <property type="project" value="InterPro"/>
</dbReference>
<gene>
    <name evidence="9" type="ORF">UA08_06839</name>
</gene>
<dbReference type="Pfam" id="PF01596">
    <property type="entry name" value="Methyltransf_3"/>
    <property type="match status" value="1"/>
</dbReference>
<name>A0A225AST2_TALAT</name>
<evidence type="ECO:0000256" key="5">
    <source>
        <dbReference type="ARBA" id="ARBA00022898"/>
    </source>
</evidence>
<dbReference type="SUPFAM" id="SSF53383">
    <property type="entry name" value="PLP-dependent transferases"/>
    <property type="match status" value="1"/>
</dbReference>
<evidence type="ECO:0000256" key="4">
    <source>
        <dbReference type="ARBA" id="ARBA00022691"/>
    </source>
</evidence>
<dbReference type="CDD" id="cd00609">
    <property type="entry name" value="AAT_like"/>
    <property type="match status" value="1"/>
</dbReference>
<dbReference type="AlphaFoldDB" id="A0A225AST2"/>
<dbReference type="InterPro" id="IPR004838">
    <property type="entry name" value="NHTrfase_class1_PyrdxlP-BS"/>
</dbReference>
<evidence type="ECO:0000256" key="6">
    <source>
        <dbReference type="ARBA" id="ARBA00023453"/>
    </source>
</evidence>
<keyword evidence="10" id="KW-1185">Reference proteome</keyword>
<dbReference type="InterPro" id="IPR004839">
    <property type="entry name" value="Aminotransferase_I/II_large"/>
</dbReference>
<dbReference type="Pfam" id="PF00155">
    <property type="entry name" value="Aminotran_1_2"/>
    <property type="match status" value="1"/>
</dbReference>
<dbReference type="PROSITE" id="PS51682">
    <property type="entry name" value="SAM_OMT_I"/>
    <property type="match status" value="1"/>
</dbReference>
<keyword evidence="3" id="KW-0808">Transferase</keyword>
<dbReference type="InterPro" id="IPR002935">
    <property type="entry name" value="SAM_O-MeTrfase"/>
</dbReference>
<dbReference type="SUPFAM" id="SSF51905">
    <property type="entry name" value="FAD/NAD(P)-binding domain"/>
    <property type="match status" value="2"/>
</dbReference>
<dbReference type="InterPro" id="IPR023753">
    <property type="entry name" value="FAD/NAD-binding_dom"/>
</dbReference>
<dbReference type="Gene3D" id="3.40.640.10">
    <property type="entry name" value="Type I PLP-dependent aspartate aminotransferase-like (Major domain)"/>
    <property type="match status" value="1"/>
</dbReference>
<comment type="similarity">
    <text evidence="6">Belongs to the class I-like SAM-binding methyltransferase superfamily. Cation-dependent O-methyltransferase family.</text>
</comment>
<dbReference type="PRINTS" id="PR00753">
    <property type="entry name" value="ACCSYNTHASE"/>
</dbReference>
<dbReference type="SUPFAM" id="SSF53335">
    <property type="entry name" value="S-adenosyl-L-methionine-dependent methyltransferases"/>
    <property type="match status" value="1"/>
</dbReference>
<dbReference type="GO" id="GO:0032259">
    <property type="term" value="P:methylation"/>
    <property type="evidence" value="ECO:0007669"/>
    <property type="project" value="UniProtKB-KW"/>
</dbReference>
<dbReference type="RefSeq" id="XP_020118137.1">
    <property type="nucleotide sequence ID" value="XM_020269160.1"/>
</dbReference>
<dbReference type="PANTHER" id="PTHR10632">
    <property type="entry name" value="SULFIDE:QUINONE OXIDOREDUCTASE"/>
    <property type="match status" value="1"/>
</dbReference>
<keyword evidence="2" id="KW-0489">Methyltransferase</keyword>
<dbReference type="Gene3D" id="3.90.1150.10">
    <property type="entry name" value="Aspartate Aminotransferase, domain 1"/>
    <property type="match status" value="1"/>
</dbReference>
<keyword evidence="5" id="KW-0663">Pyridoxal phosphate</keyword>
<comment type="caution">
    <text evidence="9">The sequence shown here is derived from an EMBL/GenBank/DDBJ whole genome shotgun (WGS) entry which is preliminary data.</text>
</comment>
<feature type="domain" description="Aminotransferase class I/classII large" evidence="7">
    <location>
        <begin position="340"/>
        <end position="685"/>
    </location>
</feature>
<evidence type="ECO:0008006" key="11">
    <source>
        <dbReference type="Google" id="ProtNLM"/>
    </source>
</evidence>
<dbReference type="GO" id="GO:0070224">
    <property type="term" value="F:sulfide:quinone oxidoreductase activity"/>
    <property type="evidence" value="ECO:0007669"/>
    <property type="project" value="TreeGrafter"/>
</dbReference>
<protein>
    <recommendedName>
        <fullName evidence="11">Aminotransferase class I/classII domain-containing protein</fullName>
    </recommendedName>
</protein>
<feature type="domain" description="FAD/NAD(P)-binding" evidence="8">
    <location>
        <begin position="718"/>
        <end position="839"/>
    </location>
</feature>
<evidence type="ECO:0000256" key="3">
    <source>
        <dbReference type="ARBA" id="ARBA00022679"/>
    </source>
</evidence>
<organism evidence="9 10">
    <name type="scientific">Talaromyces atroroseus</name>
    <dbReference type="NCBI Taxonomy" id="1441469"/>
    <lineage>
        <taxon>Eukaryota</taxon>
        <taxon>Fungi</taxon>
        <taxon>Dikarya</taxon>
        <taxon>Ascomycota</taxon>
        <taxon>Pezizomycotina</taxon>
        <taxon>Eurotiomycetes</taxon>
        <taxon>Eurotiomycetidae</taxon>
        <taxon>Eurotiales</taxon>
        <taxon>Trichocomaceae</taxon>
        <taxon>Talaromyces</taxon>
        <taxon>Talaromyces sect. Trachyspermi</taxon>
    </lineage>
</organism>
<dbReference type="FunFam" id="3.50.50.60:FF:000203">
    <property type="entry name" value="Related to sulfide:quinone oxidoreductase, mitochondrial"/>
    <property type="match status" value="1"/>
</dbReference>
<dbReference type="EMBL" id="LFMY01000010">
    <property type="protein sequence ID" value="OKL58016.1"/>
    <property type="molecule type" value="Genomic_DNA"/>
</dbReference>
<dbReference type="Proteomes" id="UP000214365">
    <property type="component" value="Unassembled WGS sequence"/>
</dbReference>
<dbReference type="Gene3D" id="3.40.50.150">
    <property type="entry name" value="Vaccinia Virus protein VP39"/>
    <property type="match status" value="1"/>
</dbReference>
<dbReference type="PANTHER" id="PTHR10632:SF2">
    <property type="entry name" value="SULFIDE:QUINONE OXIDOREDUCTASE, MITOCHONDRIAL"/>
    <property type="match status" value="1"/>
</dbReference>
<evidence type="ECO:0000256" key="2">
    <source>
        <dbReference type="ARBA" id="ARBA00022603"/>
    </source>
</evidence>
<dbReference type="OrthoDB" id="5376590at2759"/>
<evidence type="ECO:0000313" key="10">
    <source>
        <dbReference type="Proteomes" id="UP000214365"/>
    </source>
</evidence>
<dbReference type="InterPro" id="IPR015421">
    <property type="entry name" value="PyrdxlP-dep_Trfase_major"/>
</dbReference>
<dbReference type="GO" id="GO:0005739">
    <property type="term" value="C:mitochondrion"/>
    <property type="evidence" value="ECO:0007669"/>
    <property type="project" value="TreeGrafter"/>
</dbReference>
<dbReference type="InterPro" id="IPR036188">
    <property type="entry name" value="FAD/NAD-bd_sf"/>
</dbReference>
<evidence type="ECO:0000259" key="8">
    <source>
        <dbReference type="Pfam" id="PF07992"/>
    </source>
</evidence>
<dbReference type="InterPro" id="IPR029063">
    <property type="entry name" value="SAM-dependent_MTases_sf"/>
</dbReference>
<dbReference type="GO" id="GO:0071949">
    <property type="term" value="F:FAD binding"/>
    <property type="evidence" value="ECO:0007669"/>
    <property type="project" value="TreeGrafter"/>
</dbReference>
<dbReference type="GO" id="GO:0030170">
    <property type="term" value="F:pyridoxal phosphate binding"/>
    <property type="evidence" value="ECO:0007669"/>
    <property type="project" value="InterPro"/>
</dbReference>
<reference evidence="9 10" key="1">
    <citation type="submission" date="2015-06" db="EMBL/GenBank/DDBJ databases">
        <title>Talaromyces atroroseus IBT 11181 draft genome.</title>
        <authorList>
            <person name="Rasmussen K.B."/>
            <person name="Rasmussen S."/>
            <person name="Petersen B."/>
            <person name="Sicheritz-Ponten T."/>
            <person name="Mortensen U.H."/>
            <person name="Thrane U."/>
        </authorList>
    </citation>
    <scope>NUCLEOTIDE SEQUENCE [LARGE SCALE GENOMIC DNA]</scope>
    <source>
        <strain evidence="9 10">IBT 11181</strain>
    </source>
</reference>
<comment type="similarity">
    <text evidence="1">Belongs to the class-I pyridoxal-phosphate-dependent aminotransferase family.</text>
</comment>
<evidence type="ECO:0000259" key="7">
    <source>
        <dbReference type="Pfam" id="PF00155"/>
    </source>
</evidence>
<dbReference type="STRING" id="1441469.A0A225AST2"/>
<evidence type="ECO:0000313" key="9">
    <source>
        <dbReference type="EMBL" id="OKL58016.1"/>
    </source>
</evidence>
<dbReference type="Gene3D" id="3.50.50.60">
    <property type="entry name" value="FAD/NAD(P)-binding domain"/>
    <property type="match status" value="2"/>
</dbReference>
<dbReference type="GO" id="GO:0070221">
    <property type="term" value="P:sulfide oxidation, using sulfide:quinone oxidoreductase"/>
    <property type="evidence" value="ECO:0007669"/>
    <property type="project" value="TreeGrafter"/>
</dbReference>
<dbReference type="GeneID" id="31006594"/>
<dbReference type="PROSITE" id="PS00105">
    <property type="entry name" value="AA_TRANSFER_CLASS_1"/>
    <property type="match status" value="1"/>
</dbReference>